<keyword evidence="2" id="KW-1185">Reference proteome</keyword>
<comment type="caution">
    <text evidence="1">The sequence shown here is derived from an EMBL/GenBank/DDBJ whole genome shotgun (WGS) entry which is preliminary data.</text>
</comment>
<reference evidence="1 2" key="1">
    <citation type="journal article" date="2022" name="Plant J.">
        <title>Chromosome-level genome of Camellia lanceoleosa provides a valuable resource for understanding genome evolution and self-incompatibility.</title>
        <authorList>
            <person name="Gong W."/>
            <person name="Xiao S."/>
            <person name="Wang L."/>
            <person name="Liao Z."/>
            <person name="Chang Y."/>
            <person name="Mo W."/>
            <person name="Hu G."/>
            <person name="Li W."/>
            <person name="Zhao G."/>
            <person name="Zhu H."/>
            <person name="Hu X."/>
            <person name="Ji K."/>
            <person name="Xiang X."/>
            <person name="Song Q."/>
            <person name="Yuan D."/>
            <person name="Jin S."/>
            <person name="Zhang L."/>
        </authorList>
    </citation>
    <scope>NUCLEOTIDE SEQUENCE [LARGE SCALE GENOMIC DNA]</scope>
    <source>
        <strain evidence="1">SQ_2022a</strain>
    </source>
</reference>
<name>A0ACC0G1H9_9ERIC</name>
<dbReference type="Proteomes" id="UP001060215">
    <property type="component" value="Chromosome 12"/>
</dbReference>
<proteinExistence type="predicted"/>
<evidence type="ECO:0000313" key="1">
    <source>
        <dbReference type="EMBL" id="KAI7994195.1"/>
    </source>
</evidence>
<protein>
    <submittedName>
        <fullName evidence="1">Zinc finger protein ZAT9</fullName>
    </submittedName>
</protein>
<evidence type="ECO:0000313" key="2">
    <source>
        <dbReference type="Proteomes" id="UP001060215"/>
    </source>
</evidence>
<dbReference type="EMBL" id="CM045769">
    <property type="protein sequence ID" value="KAI7994195.1"/>
    <property type="molecule type" value="Genomic_DNA"/>
</dbReference>
<sequence length="84" mass="9772">MRVEEQEPEPEPEPEYEDDDDDETEESNEIELERKQSKANKVSRVKYKCETNHKVFRSYQACGGHRASHKKARAHNNGVSNQTP</sequence>
<organism evidence="1 2">
    <name type="scientific">Camellia lanceoleosa</name>
    <dbReference type="NCBI Taxonomy" id="1840588"/>
    <lineage>
        <taxon>Eukaryota</taxon>
        <taxon>Viridiplantae</taxon>
        <taxon>Streptophyta</taxon>
        <taxon>Embryophyta</taxon>
        <taxon>Tracheophyta</taxon>
        <taxon>Spermatophyta</taxon>
        <taxon>Magnoliopsida</taxon>
        <taxon>eudicotyledons</taxon>
        <taxon>Gunneridae</taxon>
        <taxon>Pentapetalae</taxon>
        <taxon>asterids</taxon>
        <taxon>Ericales</taxon>
        <taxon>Theaceae</taxon>
        <taxon>Camellia</taxon>
    </lineage>
</organism>
<gene>
    <name evidence="1" type="ORF">LOK49_LG11G02715</name>
</gene>
<accession>A0ACC0G1H9</accession>